<reference evidence="1 2" key="2">
    <citation type="journal article" date="2012" name="Proc. Natl. Acad. Sci. U.S.A.">
        <title>Antigenic diversity is generated by distinct evolutionary mechanisms in African trypanosome species.</title>
        <authorList>
            <person name="Jackson A.P."/>
            <person name="Berry A."/>
            <person name="Aslett M."/>
            <person name="Allison H.C."/>
            <person name="Burton P."/>
            <person name="Vavrova-Anderson J."/>
            <person name="Brown R."/>
            <person name="Browne H."/>
            <person name="Corton N."/>
            <person name="Hauser H."/>
            <person name="Gamble J."/>
            <person name="Gilderthorp R."/>
            <person name="Marcello L."/>
            <person name="McQuillan J."/>
            <person name="Otto T.D."/>
            <person name="Quail M.A."/>
            <person name="Sanders M.J."/>
            <person name="van Tonder A."/>
            <person name="Ginger M.L."/>
            <person name="Field M.C."/>
            <person name="Barry J.D."/>
            <person name="Hertz-Fowler C."/>
            <person name="Berriman M."/>
        </authorList>
    </citation>
    <scope>NUCLEOTIDE SEQUENCE [LARGE SCALE GENOMIC DNA]</scope>
    <source>
        <strain evidence="1 2">IL3000</strain>
    </source>
</reference>
<organism evidence="1 2">
    <name type="scientific">Trypanosoma congolense (strain IL3000)</name>
    <dbReference type="NCBI Taxonomy" id="1068625"/>
    <lineage>
        <taxon>Eukaryota</taxon>
        <taxon>Discoba</taxon>
        <taxon>Euglenozoa</taxon>
        <taxon>Kinetoplastea</taxon>
        <taxon>Metakinetoplastina</taxon>
        <taxon>Trypanosomatida</taxon>
        <taxon>Trypanosomatidae</taxon>
        <taxon>Trypanosoma</taxon>
        <taxon>Nannomonas</taxon>
    </lineage>
</organism>
<keyword evidence="2" id="KW-1185">Reference proteome</keyword>
<dbReference type="Proteomes" id="UP000000702">
    <property type="component" value="Unassembled WGS sequence"/>
</dbReference>
<protein>
    <submittedName>
        <fullName evidence="1">Uncharacterized protein</fullName>
    </submittedName>
</protein>
<evidence type="ECO:0000313" key="1">
    <source>
        <dbReference type="EMBL" id="CCD12305.1"/>
    </source>
</evidence>
<dbReference type="AlphaFoldDB" id="F9W558"/>
<accession>F9W558</accession>
<dbReference type="EMBL" id="CAEQ01000662">
    <property type="protein sequence ID" value="CCD12305.1"/>
    <property type="molecule type" value="Genomic_DNA"/>
</dbReference>
<name>F9W558_TRYCI</name>
<comment type="caution">
    <text evidence="1">The sequence shown here is derived from an EMBL/GenBank/DDBJ whole genome shotgun (WGS) entry which is preliminary data.</text>
</comment>
<gene>
    <name evidence="1" type="ORF">TCIL3000_0_31990</name>
</gene>
<sequence>MTRRRLLGTSTVVHKSWTLIRECFVAPRRRQSSWYNSSINSACSVVSTQAGMKQAQSVNESHGLKYWLLGFESVGKISLKAAQEHSKHCKTNWLFCYHRCCHKHNSNSSHKRFQNILIDTVMSERFKNK</sequence>
<proteinExistence type="predicted"/>
<reference evidence="2" key="1">
    <citation type="submission" date="2011-07" db="EMBL/GenBank/DDBJ databases">
        <title>Divergent evolution of antigenic variation in African trypanosomes.</title>
        <authorList>
            <person name="Jackson A.P."/>
            <person name="Berry A."/>
            <person name="Allison H.C."/>
            <person name="Burton P."/>
            <person name="Anderson J."/>
            <person name="Aslett M."/>
            <person name="Brown R."/>
            <person name="Corton N."/>
            <person name="Harris D."/>
            <person name="Hauser H."/>
            <person name="Gamble J."/>
            <person name="Gilderthorp R."/>
            <person name="McQuillan J."/>
            <person name="Quail M.A."/>
            <person name="Sanders M."/>
            <person name="Van Tonder A."/>
            <person name="Ginger M.L."/>
            <person name="Donelson J.E."/>
            <person name="Field M.C."/>
            <person name="Barry J.D."/>
            <person name="Berriman M."/>
            <person name="Hertz-Fowler C."/>
        </authorList>
    </citation>
    <scope>NUCLEOTIDE SEQUENCE [LARGE SCALE GENOMIC DNA]</scope>
    <source>
        <strain evidence="2">IL3000</strain>
    </source>
</reference>
<evidence type="ECO:0000313" key="2">
    <source>
        <dbReference type="Proteomes" id="UP000000702"/>
    </source>
</evidence>